<gene>
    <name evidence="1" type="ORF">HAHE_39930</name>
</gene>
<keyword evidence="2" id="KW-1185">Reference proteome</keyword>
<evidence type="ECO:0000313" key="2">
    <source>
        <dbReference type="Proteomes" id="UP001374893"/>
    </source>
</evidence>
<dbReference type="EMBL" id="AP024702">
    <property type="protein sequence ID" value="BCX50085.1"/>
    <property type="molecule type" value="Genomic_DNA"/>
</dbReference>
<organism evidence="1 2">
    <name type="scientific">Haloferula helveola</name>
    <dbReference type="NCBI Taxonomy" id="490095"/>
    <lineage>
        <taxon>Bacteria</taxon>
        <taxon>Pseudomonadati</taxon>
        <taxon>Verrucomicrobiota</taxon>
        <taxon>Verrucomicrobiia</taxon>
        <taxon>Verrucomicrobiales</taxon>
        <taxon>Verrucomicrobiaceae</taxon>
        <taxon>Haloferula</taxon>
    </lineage>
</organism>
<reference evidence="1 2" key="1">
    <citation type="submission" date="2021-06" db="EMBL/GenBank/DDBJ databases">
        <title>Complete genome of Haloferula helveola possessing various polysaccharide degrading enzymes.</title>
        <authorList>
            <person name="Takami H."/>
            <person name="Huang C."/>
            <person name="Hamasaki K."/>
        </authorList>
    </citation>
    <scope>NUCLEOTIDE SEQUENCE [LARGE SCALE GENOMIC DNA]</scope>
    <source>
        <strain evidence="1 2">CN-1</strain>
    </source>
</reference>
<name>A0ABM7RHY5_9BACT</name>
<sequence length="127" mass="13905">MRGFPECYYSTIFDFPDGVPGGDFAIITAFNPMDRAAGDAENAAADEALRGTLAEFGLPHRRAIGSSPDDSHAESGWAVETTRERALSIAREFDQRALWWIVDGRLALVRCSDGHAETLGCLSERTR</sequence>
<dbReference type="InterPro" id="IPR021710">
    <property type="entry name" value="DUF3293"/>
</dbReference>
<protein>
    <submittedName>
        <fullName evidence="1">DUF3293 domain-containing protein</fullName>
    </submittedName>
</protein>
<dbReference type="Proteomes" id="UP001374893">
    <property type="component" value="Chromosome"/>
</dbReference>
<evidence type="ECO:0000313" key="1">
    <source>
        <dbReference type="EMBL" id="BCX50085.1"/>
    </source>
</evidence>
<accession>A0ABM7RHY5</accession>
<proteinExistence type="predicted"/>
<dbReference type="RefSeq" id="WP_338686985.1">
    <property type="nucleotide sequence ID" value="NZ_AP024702.1"/>
</dbReference>
<dbReference type="Pfam" id="PF11697">
    <property type="entry name" value="DUF3293"/>
    <property type="match status" value="1"/>
</dbReference>